<feature type="compositionally biased region" description="Polar residues" evidence="1">
    <location>
        <begin position="147"/>
        <end position="156"/>
    </location>
</feature>
<keyword evidence="2" id="KW-0472">Membrane</keyword>
<feature type="compositionally biased region" description="Basic and acidic residues" evidence="1">
    <location>
        <begin position="108"/>
        <end position="123"/>
    </location>
</feature>
<dbReference type="AlphaFoldDB" id="A0A2R5G580"/>
<protein>
    <submittedName>
        <fullName evidence="3">Uncharacterized protein</fullName>
    </submittedName>
</protein>
<organism evidence="3 4">
    <name type="scientific">Hondaea fermentalgiana</name>
    <dbReference type="NCBI Taxonomy" id="2315210"/>
    <lineage>
        <taxon>Eukaryota</taxon>
        <taxon>Sar</taxon>
        <taxon>Stramenopiles</taxon>
        <taxon>Bigyra</taxon>
        <taxon>Labyrinthulomycetes</taxon>
        <taxon>Thraustochytrida</taxon>
        <taxon>Thraustochytriidae</taxon>
        <taxon>Hondaea</taxon>
    </lineage>
</organism>
<comment type="caution">
    <text evidence="3">The sequence shown here is derived from an EMBL/GenBank/DDBJ whole genome shotgun (WGS) entry which is preliminary data.</text>
</comment>
<dbReference type="EMBL" id="BEYU01000019">
    <property type="protein sequence ID" value="GBG26192.1"/>
    <property type="molecule type" value="Genomic_DNA"/>
</dbReference>
<feature type="transmembrane region" description="Helical" evidence="2">
    <location>
        <begin position="335"/>
        <end position="359"/>
    </location>
</feature>
<keyword evidence="4" id="KW-1185">Reference proteome</keyword>
<keyword evidence="2" id="KW-1133">Transmembrane helix</keyword>
<reference evidence="3 4" key="1">
    <citation type="submission" date="2017-12" db="EMBL/GenBank/DDBJ databases">
        <title>Sequencing, de novo assembly and annotation of complete genome of a new Thraustochytrid species, strain FCC1311.</title>
        <authorList>
            <person name="Sedici K."/>
            <person name="Godart F."/>
            <person name="Aiese Cigliano R."/>
            <person name="Sanseverino W."/>
            <person name="Barakat M."/>
            <person name="Ortet P."/>
            <person name="Marechal E."/>
            <person name="Cagnac O."/>
            <person name="Amato A."/>
        </authorList>
    </citation>
    <scope>NUCLEOTIDE SEQUENCE [LARGE SCALE GENOMIC DNA]</scope>
</reference>
<evidence type="ECO:0000313" key="4">
    <source>
        <dbReference type="Proteomes" id="UP000241890"/>
    </source>
</evidence>
<feature type="region of interest" description="Disordered" evidence="1">
    <location>
        <begin position="1"/>
        <end position="156"/>
    </location>
</feature>
<dbReference type="InParanoid" id="A0A2R5G580"/>
<name>A0A2R5G580_9STRA</name>
<feature type="compositionally biased region" description="Basic and acidic residues" evidence="1">
    <location>
        <begin position="42"/>
        <end position="56"/>
    </location>
</feature>
<proteinExistence type="predicted"/>
<evidence type="ECO:0000256" key="1">
    <source>
        <dbReference type="SAM" id="MobiDB-lite"/>
    </source>
</evidence>
<dbReference type="Proteomes" id="UP000241890">
    <property type="component" value="Unassembled WGS sequence"/>
</dbReference>
<sequence>MQRFRPSQPTQPQAAPSYEESRMDPSTRAFPPSNSAQQIQMRRSESTTSERDRRLEEDEGLAGNFDADEESEDLNHLGSDQDREDDDDDDEEEEDDDDDDNDNDDEDSRQNADRSRNKKESTHRNGKRKKHGNSVRRRGPPQPVSAPPSQNLAISHPPQIQDSRAAVVQAAPNQAITSRWMENRTVLDLILRIFTIHVSEYAPGMNLQDPLQHPVFLLNSAAMPTTLRAQLAYNVVRSIAPHVFCACYGAVVGLNPGALHPGVVAALAQPNDPFTVQRTSWFVPPSMQQFNPNIAIANMLVCGLTLVVTGADAATMHLVGANAVGAHMSQFLDPFFFWAGLMNFAPVLYSSTASVWALLQIRPPHANTPSQAAVTRWTWQGHNLLVEMQVVSSRQ</sequence>
<feature type="compositionally biased region" description="Polar residues" evidence="1">
    <location>
        <begin position="32"/>
        <end position="41"/>
    </location>
</feature>
<feature type="compositionally biased region" description="Low complexity" evidence="1">
    <location>
        <begin position="1"/>
        <end position="17"/>
    </location>
</feature>
<gene>
    <name evidence="3" type="ORF">FCC1311_024132</name>
</gene>
<accession>A0A2R5G580</accession>
<evidence type="ECO:0000313" key="3">
    <source>
        <dbReference type="EMBL" id="GBG26192.1"/>
    </source>
</evidence>
<feature type="compositionally biased region" description="Basic residues" evidence="1">
    <location>
        <begin position="124"/>
        <end position="139"/>
    </location>
</feature>
<feature type="transmembrane region" description="Helical" evidence="2">
    <location>
        <begin position="294"/>
        <end position="315"/>
    </location>
</feature>
<feature type="compositionally biased region" description="Acidic residues" evidence="1">
    <location>
        <begin position="82"/>
        <end position="107"/>
    </location>
</feature>
<keyword evidence="2" id="KW-0812">Transmembrane</keyword>
<evidence type="ECO:0000256" key="2">
    <source>
        <dbReference type="SAM" id="Phobius"/>
    </source>
</evidence>